<proteinExistence type="predicted"/>
<dbReference type="EMBL" id="AONC01000003">
    <property type="protein sequence ID" value="EXJ17019.1"/>
    <property type="molecule type" value="Genomic_DNA"/>
</dbReference>
<reference evidence="1 2" key="1">
    <citation type="submission" date="2012-11" db="EMBL/GenBank/DDBJ databases">
        <title>Genome assembly of Thiorhodococcus sp. AK35.</title>
        <authorList>
            <person name="Nupur N."/>
            <person name="Khatri I."/>
            <person name="Subramanian S."/>
            <person name="Pinnaka A."/>
        </authorList>
    </citation>
    <scope>NUCLEOTIDE SEQUENCE [LARGE SCALE GENOMIC DNA]</scope>
    <source>
        <strain evidence="1 2">AK35</strain>
    </source>
</reference>
<evidence type="ECO:0000313" key="1">
    <source>
        <dbReference type="EMBL" id="EXJ17019.1"/>
    </source>
</evidence>
<keyword evidence="2" id="KW-1185">Reference proteome</keyword>
<dbReference type="Proteomes" id="UP000019460">
    <property type="component" value="Unassembled WGS sequence"/>
</dbReference>
<comment type="caution">
    <text evidence="1">The sequence shown here is derived from an EMBL/GenBank/DDBJ whole genome shotgun (WGS) entry which is preliminary data.</text>
</comment>
<evidence type="ECO:0000313" key="2">
    <source>
        <dbReference type="Proteomes" id="UP000019460"/>
    </source>
</evidence>
<gene>
    <name evidence="1" type="ORF">D779_1842</name>
</gene>
<dbReference type="STRING" id="1249627.D779_1842"/>
<organism evidence="1 2">
    <name type="scientific">Imhoffiella purpurea</name>
    <dbReference type="NCBI Taxonomy" id="1249627"/>
    <lineage>
        <taxon>Bacteria</taxon>
        <taxon>Pseudomonadati</taxon>
        <taxon>Pseudomonadota</taxon>
        <taxon>Gammaproteobacteria</taxon>
        <taxon>Chromatiales</taxon>
        <taxon>Chromatiaceae</taxon>
        <taxon>Imhoffiella</taxon>
    </lineage>
</organism>
<protein>
    <submittedName>
        <fullName evidence="1">Uncharacterized protein</fullName>
    </submittedName>
</protein>
<dbReference type="AlphaFoldDB" id="W9VC56"/>
<sequence>MARSGGMVVYLSGRDYNPALHYRVYPPVHAYLSASLFAPPPPGLARVRVDRYRRALETHNDRIQSRCS</sequence>
<name>W9VC56_9GAMM</name>
<accession>W9VC56</accession>